<evidence type="ECO:0000313" key="2">
    <source>
        <dbReference type="EMBL" id="KAG0471608.1"/>
    </source>
</evidence>
<feature type="region of interest" description="Disordered" evidence="1">
    <location>
        <begin position="159"/>
        <end position="179"/>
    </location>
</feature>
<sequence length="179" mass="20188">MEVGFEGTSLSEGFRHPELRQLDDEGRTYTRRQAFHISLPTTVTAAPQQPTAASPAMFASFRHSYSVAYDGKRIQQNHLGGANACNLLFEANGRQRGKVDRSALDADKLFEMGMIRPLKLPPRLYAPAEEEEEEEEKVVLQNTQYFAISSSHGNYLRQRQQKLETTTEELAPLPEFVEG</sequence>
<comment type="caution">
    <text evidence="2">The sequence shown here is derived from an EMBL/GenBank/DDBJ whole genome shotgun (WGS) entry which is preliminary data.</text>
</comment>
<dbReference type="EMBL" id="JADCNM010000008">
    <property type="protein sequence ID" value="KAG0471608.1"/>
    <property type="molecule type" value="Genomic_DNA"/>
</dbReference>
<evidence type="ECO:0000256" key="1">
    <source>
        <dbReference type="SAM" id="MobiDB-lite"/>
    </source>
</evidence>
<feature type="compositionally biased region" description="Basic and acidic residues" evidence="1">
    <location>
        <begin position="13"/>
        <end position="22"/>
    </location>
</feature>
<feature type="compositionally biased region" description="Low complexity" evidence="1">
    <location>
        <begin position="168"/>
        <end position="179"/>
    </location>
</feature>
<gene>
    <name evidence="2" type="ORF">HPP92_016154</name>
</gene>
<protein>
    <submittedName>
        <fullName evidence="2">Uncharacterized protein</fullName>
    </submittedName>
</protein>
<dbReference type="Proteomes" id="UP000639772">
    <property type="component" value="Unassembled WGS sequence"/>
</dbReference>
<accession>A0A835URT8</accession>
<proteinExistence type="predicted"/>
<evidence type="ECO:0000313" key="3">
    <source>
        <dbReference type="Proteomes" id="UP000639772"/>
    </source>
</evidence>
<feature type="region of interest" description="Disordered" evidence="1">
    <location>
        <begin position="1"/>
        <end position="22"/>
    </location>
</feature>
<organism evidence="2 3">
    <name type="scientific">Vanilla planifolia</name>
    <name type="common">Vanilla</name>
    <dbReference type="NCBI Taxonomy" id="51239"/>
    <lineage>
        <taxon>Eukaryota</taxon>
        <taxon>Viridiplantae</taxon>
        <taxon>Streptophyta</taxon>
        <taxon>Embryophyta</taxon>
        <taxon>Tracheophyta</taxon>
        <taxon>Spermatophyta</taxon>
        <taxon>Magnoliopsida</taxon>
        <taxon>Liliopsida</taxon>
        <taxon>Asparagales</taxon>
        <taxon>Orchidaceae</taxon>
        <taxon>Vanilloideae</taxon>
        <taxon>Vanilleae</taxon>
        <taxon>Vanilla</taxon>
    </lineage>
</organism>
<name>A0A835URT8_VANPL</name>
<dbReference type="AlphaFoldDB" id="A0A835URT8"/>
<reference evidence="2 3" key="1">
    <citation type="journal article" date="2020" name="Nat. Food">
        <title>A phased Vanilla planifolia genome enables genetic improvement of flavour and production.</title>
        <authorList>
            <person name="Hasing T."/>
            <person name="Tang H."/>
            <person name="Brym M."/>
            <person name="Khazi F."/>
            <person name="Huang T."/>
            <person name="Chambers A.H."/>
        </authorList>
    </citation>
    <scope>NUCLEOTIDE SEQUENCE [LARGE SCALE GENOMIC DNA]</scope>
    <source>
        <tissue evidence="2">Leaf</tissue>
    </source>
</reference>